<feature type="transmembrane region" description="Helical" evidence="9">
    <location>
        <begin position="164"/>
        <end position="195"/>
    </location>
</feature>
<evidence type="ECO:0000256" key="2">
    <source>
        <dbReference type="ARBA" id="ARBA00004752"/>
    </source>
</evidence>
<evidence type="ECO:0000256" key="1">
    <source>
        <dbReference type="ARBA" id="ARBA00004141"/>
    </source>
</evidence>
<feature type="transmembrane region" description="Helical" evidence="9">
    <location>
        <begin position="207"/>
        <end position="225"/>
    </location>
</feature>
<comment type="caution">
    <text evidence="10">The sequence shown here is derived from an EMBL/GenBank/DDBJ whole genome shotgun (WGS) entry which is preliminary data.</text>
</comment>
<dbReference type="NCBIfam" id="TIGR02210">
    <property type="entry name" value="rodA_shape"/>
    <property type="match status" value="1"/>
</dbReference>
<comment type="subcellular location">
    <subcellularLocation>
        <location evidence="1">Membrane</location>
        <topology evidence="1">Multi-pass membrane protein</topology>
    </subcellularLocation>
</comment>
<feature type="transmembrane region" description="Helical" evidence="9">
    <location>
        <begin position="297"/>
        <end position="317"/>
    </location>
</feature>
<keyword evidence="4" id="KW-0133">Cell shape</keyword>
<proteinExistence type="predicted"/>
<feature type="transmembrane region" description="Helical" evidence="9">
    <location>
        <begin position="329"/>
        <end position="351"/>
    </location>
</feature>
<dbReference type="GO" id="GO:0008955">
    <property type="term" value="F:peptidoglycan glycosyltransferase activity"/>
    <property type="evidence" value="ECO:0007669"/>
    <property type="project" value="UniProtKB-EC"/>
</dbReference>
<keyword evidence="11" id="KW-1185">Reference proteome</keyword>
<dbReference type="RefSeq" id="WP_123199209.1">
    <property type="nucleotide sequence ID" value="NZ_RJMB01000001.1"/>
</dbReference>
<dbReference type="GO" id="GO:0005886">
    <property type="term" value="C:plasma membrane"/>
    <property type="evidence" value="ECO:0007669"/>
    <property type="project" value="TreeGrafter"/>
</dbReference>
<dbReference type="PROSITE" id="PS00428">
    <property type="entry name" value="FTSW_RODA_SPOVE"/>
    <property type="match status" value="1"/>
</dbReference>
<protein>
    <recommendedName>
        <fullName evidence="7">peptidoglycan glycosyltransferase</fullName>
        <ecNumber evidence="7">2.4.99.28</ecNumber>
    </recommendedName>
</protein>
<keyword evidence="6 9" id="KW-0472">Membrane</keyword>
<reference evidence="10 11" key="1">
    <citation type="submission" date="2018-11" db="EMBL/GenBank/DDBJ databases">
        <title>The genome draft of YIM 96095.</title>
        <authorList>
            <person name="Tang S.-K."/>
            <person name="Chunyu W.-X."/>
            <person name="Feng Y.-Z."/>
        </authorList>
    </citation>
    <scope>NUCLEOTIDE SEQUENCE [LARGE SCALE GENOMIC DNA]</scope>
    <source>
        <strain evidence="10 11">YIM 96095</strain>
    </source>
</reference>
<dbReference type="OrthoDB" id="9812661at2"/>
<dbReference type="PANTHER" id="PTHR30474">
    <property type="entry name" value="CELL CYCLE PROTEIN"/>
    <property type="match status" value="1"/>
</dbReference>
<name>A0A3N0EHI4_9ACTN</name>
<dbReference type="GO" id="GO:0015648">
    <property type="term" value="F:lipid-linked peptidoglycan transporter activity"/>
    <property type="evidence" value="ECO:0007669"/>
    <property type="project" value="TreeGrafter"/>
</dbReference>
<dbReference type="EMBL" id="RJMB01000001">
    <property type="protein sequence ID" value="RNL87345.1"/>
    <property type="molecule type" value="Genomic_DNA"/>
</dbReference>
<evidence type="ECO:0000256" key="6">
    <source>
        <dbReference type="ARBA" id="ARBA00023136"/>
    </source>
</evidence>
<evidence type="ECO:0000256" key="5">
    <source>
        <dbReference type="ARBA" id="ARBA00022989"/>
    </source>
</evidence>
<dbReference type="Proteomes" id="UP000269198">
    <property type="component" value="Unassembled WGS sequence"/>
</dbReference>
<evidence type="ECO:0000313" key="10">
    <source>
        <dbReference type="EMBL" id="RNL87345.1"/>
    </source>
</evidence>
<dbReference type="EC" id="2.4.99.28" evidence="7"/>
<keyword evidence="5 9" id="KW-1133">Transmembrane helix</keyword>
<evidence type="ECO:0000256" key="7">
    <source>
        <dbReference type="ARBA" id="ARBA00044770"/>
    </source>
</evidence>
<dbReference type="InterPro" id="IPR011923">
    <property type="entry name" value="RodA/MrdB"/>
</dbReference>
<dbReference type="GO" id="GO:0008360">
    <property type="term" value="P:regulation of cell shape"/>
    <property type="evidence" value="ECO:0007669"/>
    <property type="project" value="UniProtKB-KW"/>
</dbReference>
<evidence type="ECO:0000256" key="8">
    <source>
        <dbReference type="ARBA" id="ARBA00049902"/>
    </source>
</evidence>
<dbReference type="InterPro" id="IPR018365">
    <property type="entry name" value="Cell_cycle_FtsW-rel_CS"/>
</dbReference>
<sequence length="394" mass="41584">MTAYTSPHVAPATWREVVGRVFAVGVRRRVDWVLVAAVLVLSAVGSLLVWTSTHTPEDPAVAAGYVQRHLVHLGMAVLCGALVASVDYRAPRAYAPVVYLLSLAGLALVFTPLGEVVNGSRGWISVAGLQAQPAEFVKVALILATAMLLGEPRDGEHAPTTRDVVFALAALASPMVMVLVQPDLGSSLVLGAIFLGMLSMSGAPVRWIAGLLGCGLVAVLCVWWFDLLQDYQLARVTTLFDPTADPQGRGYNANQAIIAVGSGGFEGTGLFQGEQTSGRFVPEQHTDFIFTVAAEELGFIGGVLIIALLTLVIWRVLRVAAGCEQPYARLVCVGVATWLTFQGFVNIGMTLGVAPITGLPLPFLSYGGTATIATMVAIGLVLAIHARDRGFEHA</sequence>
<evidence type="ECO:0000313" key="11">
    <source>
        <dbReference type="Proteomes" id="UP000269198"/>
    </source>
</evidence>
<evidence type="ECO:0000256" key="4">
    <source>
        <dbReference type="ARBA" id="ARBA00022960"/>
    </source>
</evidence>
<dbReference type="AlphaFoldDB" id="A0A3N0EHI4"/>
<dbReference type="GO" id="GO:0051301">
    <property type="term" value="P:cell division"/>
    <property type="evidence" value="ECO:0007669"/>
    <property type="project" value="InterPro"/>
</dbReference>
<dbReference type="InterPro" id="IPR001182">
    <property type="entry name" value="FtsW/RodA"/>
</dbReference>
<feature type="transmembrane region" description="Helical" evidence="9">
    <location>
        <begin position="93"/>
        <end position="113"/>
    </location>
</feature>
<gene>
    <name evidence="10" type="primary">rodA</name>
    <name evidence="10" type="ORF">EFW17_00460</name>
</gene>
<dbReference type="GO" id="GO:0032153">
    <property type="term" value="C:cell division site"/>
    <property type="evidence" value="ECO:0007669"/>
    <property type="project" value="TreeGrafter"/>
</dbReference>
<feature type="transmembrane region" description="Helical" evidence="9">
    <location>
        <begin position="70"/>
        <end position="86"/>
    </location>
</feature>
<feature type="transmembrane region" description="Helical" evidence="9">
    <location>
        <begin position="363"/>
        <end position="384"/>
    </location>
</feature>
<comment type="pathway">
    <text evidence="2">Cell wall biogenesis; peptidoglycan biosynthesis.</text>
</comment>
<evidence type="ECO:0000256" key="9">
    <source>
        <dbReference type="SAM" id="Phobius"/>
    </source>
</evidence>
<organism evidence="10 11">
    <name type="scientific">Halostreptopolyspora alba</name>
    <dbReference type="NCBI Taxonomy" id="2487137"/>
    <lineage>
        <taxon>Bacteria</taxon>
        <taxon>Bacillati</taxon>
        <taxon>Actinomycetota</taxon>
        <taxon>Actinomycetes</taxon>
        <taxon>Streptosporangiales</taxon>
        <taxon>Nocardiopsidaceae</taxon>
        <taxon>Halostreptopolyspora</taxon>
    </lineage>
</organism>
<dbReference type="PANTHER" id="PTHR30474:SF14">
    <property type="entry name" value="CELL CYCLE PROTEIN"/>
    <property type="match status" value="1"/>
</dbReference>
<comment type="catalytic activity">
    <reaction evidence="8">
        <text>[GlcNAc-(1-&gt;4)-Mur2Ac(oyl-L-Ala-gamma-D-Glu-L-Lys-D-Ala-D-Ala)](n)-di-trans,octa-cis-undecaprenyl diphosphate + beta-D-GlcNAc-(1-&gt;4)-Mur2Ac(oyl-L-Ala-gamma-D-Glu-L-Lys-D-Ala-D-Ala)-di-trans,octa-cis-undecaprenyl diphosphate = [GlcNAc-(1-&gt;4)-Mur2Ac(oyl-L-Ala-gamma-D-Glu-L-Lys-D-Ala-D-Ala)](n+1)-di-trans,octa-cis-undecaprenyl diphosphate + di-trans,octa-cis-undecaprenyl diphosphate + H(+)</text>
        <dbReference type="Rhea" id="RHEA:23708"/>
        <dbReference type="Rhea" id="RHEA-COMP:9602"/>
        <dbReference type="Rhea" id="RHEA-COMP:9603"/>
        <dbReference type="ChEBI" id="CHEBI:15378"/>
        <dbReference type="ChEBI" id="CHEBI:58405"/>
        <dbReference type="ChEBI" id="CHEBI:60033"/>
        <dbReference type="ChEBI" id="CHEBI:78435"/>
        <dbReference type="EC" id="2.4.99.28"/>
    </reaction>
</comment>
<dbReference type="Pfam" id="PF01098">
    <property type="entry name" value="FTSW_RODA_SPOVE"/>
    <property type="match status" value="1"/>
</dbReference>
<feature type="transmembrane region" description="Helical" evidence="9">
    <location>
        <begin position="30"/>
        <end position="50"/>
    </location>
</feature>
<evidence type="ECO:0000256" key="3">
    <source>
        <dbReference type="ARBA" id="ARBA00022692"/>
    </source>
</evidence>
<accession>A0A3N0EHI4</accession>
<keyword evidence="3 9" id="KW-0812">Transmembrane</keyword>